<dbReference type="SUPFAM" id="SSF47781">
    <property type="entry name" value="RuvA domain 2-like"/>
    <property type="match status" value="1"/>
</dbReference>
<name>A0A1V5SXJ3_9BACT</name>
<dbReference type="AlphaFoldDB" id="A0A1V5SXJ3"/>
<proteinExistence type="predicted"/>
<dbReference type="InterPro" id="IPR006638">
    <property type="entry name" value="Elp3/MiaA/NifB-like_rSAM"/>
</dbReference>
<evidence type="ECO:0000256" key="3">
    <source>
        <dbReference type="ARBA" id="ARBA00022723"/>
    </source>
</evidence>
<reference evidence="7" key="1">
    <citation type="submission" date="2017-02" db="EMBL/GenBank/DDBJ databases">
        <title>Delving into the versatile metabolic prowess of the omnipresent phylum Bacteroidetes.</title>
        <authorList>
            <person name="Nobu M.K."/>
            <person name="Mei R."/>
            <person name="Narihiro T."/>
            <person name="Kuroda K."/>
            <person name="Liu W.-T."/>
        </authorList>
    </citation>
    <scope>NUCLEOTIDE SEQUENCE</scope>
    <source>
        <strain evidence="7">ADurb.Bin276</strain>
    </source>
</reference>
<protein>
    <submittedName>
        <fullName evidence="7">Biotin synthase</fullName>
    </submittedName>
</protein>
<dbReference type="InterPro" id="IPR010994">
    <property type="entry name" value="RuvA_2-like"/>
</dbReference>
<dbReference type="PROSITE" id="PS51918">
    <property type="entry name" value="RADICAL_SAM"/>
    <property type="match status" value="1"/>
</dbReference>
<dbReference type="InterPro" id="IPR058240">
    <property type="entry name" value="rSAM_sf"/>
</dbReference>
<evidence type="ECO:0000256" key="5">
    <source>
        <dbReference type="ARBA" id="ARBA00023014"/>
    </source>
</evidence>
<dbReference type="PANTHER" id="PTHR21180:SF9">
    <property type="entry name" value="TYPE II SECRETION SYSTEM PROTEIN K"/>
    <property type="match status" value="1"/>
</dbReference>
<feature type="domain" description="Radical SAM core" evidence="6">
    <location>
        <begin position="51"/>
        <end position="286"/>
    </location>
</feature>
<dbReference type="GO" id="GO:0051536">
    <property type="term" value="F:iron-sulfur cluster binding"/>
    <property type="evidence" value="ECO:0007669"/>
    <property type="project" value="UniProtKB-KW"/>
</dbReference>
<dbReference type="Pfam" id="PF12836">
    <property type="entry name" value="HHH_3"/>
    <property type="match status" value="1"/>
</dbReference>
<evidence type="ECO:0000256" key="4">
    <source>
        <dbReference type="ARBA" id="ARBA00023004"/>
    </source>
</evidence>
<dbReference type="Gene3D" id="3.20.20.70">
    <property type="entry name" value="Aldolase class I"/>
    <property type="match status" value="1"/>
</dbReference>
<dbReference type="GO" id="GO:0046872">
    <property type="term" value="F:metal ion binding"/>
    <property type="evidence" value="ECO:0007669"/>
    <property type="project" value="UniProtKB-KW"/>
</dbReference>
<dbReference type="InterPro" id="IPR023874">
    <property type="entry name" value="DNA_rSAM_put"/>
</dbReference>
<dbReference type="SUPFAM" id="SSF102114">
    <property type="entry name" value="Radical SAM enzymes"/>
    <property type="match status" value="1"/>
</dbReference>
<evidence type="ECO:0000259" key="6">
    <source>
        <dbReference type="PROSITE" id="PS51918"/>
    </source>
</evidence>
<dbReference type="PANTHER" id="PTHR21180">
    <property type="entry name" value="ENDONUCLEASE/EXONUCLEASE/PHOSPHATASE FAMILY DOMAIN-CONTAINING PROTEIN 1"/>
    <property type="match status" value="1"/>
</dbReference>
<comment type="cofactor">
    <cofactor evidence="1">
        <name>[4Fe-4S] cluster</name>
        <dbReference type="ChEBI" id="CHEBI:49883"/>
    </cofactor>
</comment>
<dbReference type="Gene3D" id="1.10.150.320">
    <property type="entry name" value="Photosystem II 12 kDa extrinsic protein"/>
    <property type="match status" value="1"/>
</dbReference>
<dbReference type="GO" id="GO:0003824">
    <property type="term" value="F:catalytic activity"/>
    <property type="evidence" value="ECO:0007669"/>
    <property type="project" value="InterPro"/>
</dbReference>
<keyword evidence="5" id="KW-0411">Iron-sulfur</keyword>
<dbReference type="Proteomes" id="UP000485569">
    <property type="component" value="Unassembled WGS sequence"/>
</dbReference>
<evidence type="ECO:0000313" key="7">
    <source>
        <dbReference type="EMBL" id="OQA59188.1"/>
    </source>
</evidence>
<comment type="caution">
    <text evidence="7">The sequence shown here is derived from an EMBL/GenBank/DDBJ whole genome shotgun (WGS) entry which is preliminary data.</text>
</comment>
<dbReference type="SFLD" id="SFLDG01102">
    <property type="entry name" value="Uncharacterised_Radical_SAM_Su"/>
    <property type="match status" value="1"/>
</dbReference>
<dbReference type="InterPro" id="IPR007197">
    <property type="entry name" value="rSAM"/>
</dbReference>
<keyword evidence="4" id="KW-0408">Iron</keyword>
<sequence length="389" mass="44892">MVYLPKKITDIDQKVKILGESAQYDLCGACANQVERKRNPQGGWIYPTVTPDGERVNLLKILLSNDCIHNCYYCGNREGRKGDRVRFSPEELVRIFLNMKDRGLVKGLFLSSAVDRNPFQTMDDMLKVTELLRLKYHFRGYIHLKIFPESTDDYIETAIRLATRVSINIEAPGSDYLKSIAPQKNFNRIWNRFLYLKKLSQKGVRPRAGFTTQLVIGGSEEKDLDIMRTVSTLYHDFSMTRAYYSAFHPISGTPLAEKQPESTWREHRLYQADFLFRKYHFSLDELILNQKGNLPLEIDPKTLWALNHPEVFPLEINTASYQELLRIPGIGPISAKRIIQYRQKTPFRDLSSLQSLGIRTQAATPYILLSGKQFRIPQQLSLFSEYIAG</sequence>
<dbReference type="SFLD" id="SFLDS00029">
    <property type="entry name" value="Radical_SAM"/>
    <property type="match status" value="1"/>
</dbReference>
<keyword evidence="3" id="KW-0479">Metal-binding</keyword>
<dbReference type="EMBL" id="MWBQ01000057">
    <property type="protein sequence ID" value="OQA59188.1"/>
    <property type="molecule type" value="Genomic_DNA"/>
</dbReference>
<dbReference type="SMART" id="SM00729">
    <property type="entry name" value="Elp3"/>
    <property type="match status" value="1"/>
</dbReference>
<dbReference type="Pfam" id="PF04055">
    <property type="entry name" value="Radical_SAM"/>
    <property type="match status" value="1"/>
</dbReference>
<keyword evidence="2" id="KW-0949">S-adenosyl-L-methionine</keyword>
<evidence type="ECO:0000256" key="1">
    <source>
        <dbReference type="ARBA" id="ARBA00001966"/>
    </source>
</evidence>
<organism evidence="7">
    <name type="scientific">Candidatus Atribacter allofermentans</name>
    <dbReference type="NCBI Taxonomy" id="1852833"/>
    <lineage>
        <taxon>Bacteria</taxon>
        <taxon>Pseudomonadati</taxon>
        <taxon>Atribacterota</taxon>
        <taxon>Atribacteria</taxon>
        <taxon>Atribacterales</taxon>
        <taxon>Atribacteraceae</taxon>
        <taxon>Atribacter</taxon>
    </lineage>
</organism>
<dbReference type="CDD" id="cd01335">
    <property type="entry name" value="Radical_SAM"/>
    <property type="match status" value="1"/>
</dbReference>
<gene>
    <name evidence="7" type="ORF">BWY41_00903</name>
</gene>
<dbReference type="InterPro" id="IPR051675">
    <property type="entry name" value="Endo/Exo/Phosphatase_dom_1"/>
</dbReference>
<evidence type="ECO:0000256" key="2">
    <source>
        <dbReference type="ARBA" id="ARBA00022691"/>
    </source>
</evidence>
<dbReference type="InterPro" id="IPR013785">
    <property type="entry name" value="Aldolase_TIM"/>
</dbReference>
<accession>A0A1V5SXJ3</accession>